<dbReference type="InterPro" id="IPR004364">
    <property type="entry name" value="Aa-tRNA-synt_II"/>
</dbReference>
<evidence type="ECO:0000256" key="6">
    <source>
        <dbReference type="ARBA" id="ARBA00023146"/>
    </source>
</evidence>
<keyword evidence="10" id="KW-1185">Reference proteome</keyword>
<feature type="transmembrane region" description="Helical" evidence="7">
    <location>
        <begin position="560"/>
        <end position="590"/>
    </location>
</feature>
<dbReference type="GO" id="GO:0005524">
    <property type="term" value="F:ATP binding"/>
    <property type="evidence" value="ECO:0007669"/>
    <property type="project" value="UniProtKB-KW"/>
</dbReference>
<comment type="similarity">
    <text evidence="1">Belongs to the class-II aminoacyl-tRNA synthetase family. Type 1 subfamily.</text>
</comment>
<keyword evidence="3" id="KW-0547">Nucleotide-binding</keyword>
<keyword evidence="4" id="KW-0067">ATP-binding</keyword>
<feature type="domain" description="Aminoacyl-transfer RNA synthetases class-II family profile" evidence="8">
    <location>
        <begin position="156"/>
        <end position="664"/>
    </location>
</feature>
<dbReference type="GO" id="GO:0006422">
    <property type="term" value="P:aspartyl-tRNA aminoacylation"/>
    <property type="evidence" value="ECO:0007669"/>
    <property type="project" value="TreeGrafter"/>
</dbReference>
<evidence type="ECO:0000313" key="10">
    <source>
        <dbReference type="Proteomes" id="UP001213000"/>
    </source>
</evidence>
<evidence type="ECO:0000256" key="2">
    <source>
        <dbReference type="ARBA" id="ARBA00022598"/>
    </source>
</evidence>
<dbReference type="PROSITE" id="PS50862">
    <property type="entry name" value="AA_TRNA_LIGASE_II"/>
    <property type="match status" value="1"/>
</dbReference>
<evidence type="ECO:0000313" key="9">
    <source>
        <dbReference type="EMBL" id="KAJ3563009.1"/>
    </source>
</evidence>
<keyword evidence="7" id="KW-1133">Transmembrane helix</keyword>
<dbReference type="PANTHER" id="PTHR22594:SF5">
    <property type="entry name" value="ASPARTATE--TRNA LIGASE, MITOCHONDRIAL"/>
    <property type="match status" value="1"/>
</dbReference>
<organism evidence="9 10">
    <name type="scientific">Leucocoprinus birnbaumii</name>
    <dbReference type="NCBI Taxonomy" id="56174"/>
    <lineage>
        <taxon>Eukaryota</taxon>
        <taxon>Fungi</taxon>
        <taxon>Dikarya</taxon>
        <taxon>Basidiomycota</taxon>
        <taxon>Agaricomycotina</taxon>
        <taxon>Agaricomycetes</taxon>
        <taxon>Agaricomycetidae</taxon>
        <taxon>Agaricales</taxon>
        <taxon>Agaricineae</taxon>
        <taxon>Agaricaceae</taxon>
        <taxon>Leucocoprinus</taxon>
    </lineage>
</organism>
<sequence>MNLFRFPARRAFAHCAPFPRRTHNCGDLNASHVGARVVLAGWLLPGRKGKLVSFFPLKDSYGTTQLILSHSQGFAELSALADVSAESSVLIEGTVSLRPEKDRRQGTTGEIDVQVEKFTVLNQAAPTLPFTPSNPFNLPNDDLRARYRYLDLRRTALSDNIKKRNFLEVETPVLLRSSPEGAREFLVPTRLPNANVSEKPLFYALQQSPQQPKQLLICSGGVDRYFQLAKCFRDEDGRKDRQPEFTQVDLEMAYVSWGPDIPAPSGFSDEWRIGGSEVRQVVESLIRKIWLQMEGITLPDQFRVMTYREAMTRYGSDKPDTRFGLEIMNITPHLPPDILSAYERNEEVLECIIVRKSRDSNFIRASKACKDNLDTCHIHFSQSNAETWLKGSGLGCELLNRLTPDRQVQLNTTLGLRYGDDIWLSKRSALPKGGSTSLGRVRLRLSELAQMHGDFAITADPHFLWITEFPLFTRADEDKDFLAKGRWSSSHHPFTAPMWQDIEAMYRGDIEQVRGQHYDLVLNGVEIGGGSVRVHDAAMQDYIFGKVLQVSGCRREGSSFYSLIGTLLLAFFPNAIFLCVFSFVSTFWWLPYATLAIAGEVPLAEHHLPISNFELTEQEKAPFDQLLHALKCGAPPHGGIALGFDRLMAILCKTQSIRDVIAFPKTSTGTDLLFKSPATIIEEALRQYGLRSRAETNTGGA</sequence>
<evidence type="ECO:0000256" key="1">
    <source>
        <dbReference type="ARBA" id="ARBA00006303"/>
    </source>
</evidence>
<dbReference type="SUPFAM" id="SSF50249">
    <property type="entry name" value="Nucleic acid-binding proteins"/>
    <property type="match status" value="1"/>
</dbReference>
<dbReference type="EMBL" id="JANIEX010000806">
    <property type="protein sequence ID" value="KAJ3563009.1"/>
    <property type="molecule type" value="Genomic_DNA"/>
</dbReference>
<evidence type="ECO:0000259" key="8">
    <source>
        <dbReference type="PROSITE" id="PS50862"/>
    </source>
</evidence>
<evidence type="ECO:0000256" key="4">
    <source>
        <dbReference type="ARBA" id="ARBA00022840"/>
    </source>
</evidence>
<dbReference type="Gene3D" id="3.30.930.10">
    <property type="entry name" value="Bira Bifunctional Protein, Domain 2"/>
    <property type="match status" value="2"/>
</dbReference>
<dbReference type="InterPro" id="IPR004115">
    <property type="entry name" value="GAD-like_sf"/>
</dbReference>
<dbReference type="CDD" id="cd04317">
    <property type="entry name" value="EcAspRS_like_N"/>
    <property type="match status" value="1"/>
</dbReference>
<reference evidence="9" key="1">
    <citation type="submission" date="2022-07" db="EMBL/GenBank/DDBJ databases">
        <title>Genome Sequence of Leucocoprinus birnbaumii.</title>
        <authorList>
            <person name="Buettner E."/>
        </authorList>
    </citation>
    <scope>NUCLEOTIDE SEQUENCE</scope>
    <source>
        <strain evidence="9">VT141</strain>
    </source>
</reference>
<evidence type="ECO:0000256" key="7">
    <source>
        <dbReference type="SAM" id="Phobius"/>
    </source>
</evidence>
<dbReference type="InterPro" id="IPR002312">
    <property type="entry name" value="Asp/Asn-tRNA-synth_IIb"/>
</dbReference>
<name>A0AAD5YR25_9AGAR</name>
<keyword evidence="6" id="KW-0030">Aminoacyl-tRNA synthetase</keyword>
<dbReference type="GO" id="GO:0004815">
    <property type="term" value="F:aspartate-tRNA ligase activity"/>
    <property type="evidence" value="ECO:0007669"/>
    <property type="project" value="TreeGrafter"/>
</dbReference>
<keyword evidence="2" id="KW-0436">Ligase</keyword>
<accession>A0AAD5YR25</accession>
<dbReference type="InterPro" id="IPR006195">
    <property type="entry name" value="aa-tRNA-synth_II"/>
</dbReference>
<dbReference type="PRINTS" id="PR01042">
    <property type="entry name" value="TRNASYNTHASP"/>
</dbReference>
<proteinExistence type="inferred from homology"/>
<dbReference type="InterPro" id="IPR047089">
    <property type="entry name" value="Asp-tRNA-ligase_1_N"/>
</dbReference>
<keyword evidence="5" id="KW-0648">Protein biosynthesis</keyword>
<dbReference type="Gene3D" id="2.40.50.140">
    <property type="entry name" value="Nucleic acid-binding proteins"/>
    <property type="match status" value="1"/>
</dbReference>
<evidence type="ECO:0000256" key="3">
    <source>
        <dbReference type="ARBA" id="ARBA00022741"/>
    </source>
</evidence>
<protein>
    <recommendedName>
        <fullName evidence="8">Aminoacyl-transfer RNA synthetases class-II family profile domain-containing protein</fullName>
    </recommendedName>
</protein>
<dbReference type="GO" id="GO:0005739">
    <property type="term" value="C:mitochondrion"/>
    <property type="evidence" value="ECO:0007669"/>
    <property type="project" value="TreeGrafter"/>
</dbReference>
<gene>
    <name evidence="9" type="ORF">NP233_g9220</name>
</gene>
<dbReference type="SUPFAM" id="SSF55681">
    <property type="entry name" value="Class II aaRS and biotin synthetases"/>
    <property type="match status" value="1"/>
</dbReference>
<dbReference type="PANTHER" id="PTHR22594">
    <property type="entry name" value="ASPARTYL/LYSYL-TRNA SYNTHETASE"/>
    <property type="match status" value="1"/>
</dbReference>
<dbReference type="HAMAP" id="MF_00044">
    <property type="entry name" value="Asp_tRNA_synth_type1"/>
    <property type="match status" value="1"/>
</dbReference>
<dbReference type="Proteomes" id="UP001213000">
    <property type="component" value="Unassembled WGS sequence"/>
</dbReference>
<dbReference type="Gene3D" id="3.30.1360.30">
    <property type="entry name" value="GAD-like domain"/>
    <property type="match status" value="1"/>
</dbReference>
<dbReference type="Pfam" id="PF00152">
    <property type="entry name" value="tRNA-synt_2"/>
    <property type="match status" value="3"/>
</dbReference>
<dbReference type="AlphaFoldDB" id="A0AAD5YR25"/>
<keyword evidence="7" id="KW-0472">Membrane</keyword>
<dbReference type="InterPro" id="IPR012340">
    <property type="entry name" value="NA-bd_OB-fold"/>
</dbReference>
<keyword evidence="7" id="KW-0812">Transmembrane</keyword>
<dbReference type="InterPro" id="IPR004524">
    <property type="entry name" value="Asp-tRNA-ligase_1"/>
</dbReference>
<evidence type="ECO:0000256" key="5">
    <source>
        <dbReference type="ARBA" id="ARBA00022917"/>
    </source>
</evidence>
<comment type="caution">
    <text evidence="9">The sequence shown here is derived from an EMBL/GenBank/DDBJ whole genome shotgun (WGS) entry which is preliminary data.</text>
</comment>
<dbReference type="InterPro" id="IPR045864">
    <property type="entry name" value="aa-tRNA-synth_II/BPL/LPL"/>
</dbReference>